<proteinExistence type="predicted"/>
<gene>
    <name evidence="1" type="ORF">PFISCL1PPCAC_18145</name>
</gene>
<dbReference type="EMBL" id="BTSY01000005">
    <property type="protein sequence ID" value="GMT26848.1"/>
    <property type="molecule type" value="Genomic_DNA"/>
</dbReference>
<organism evidence="1 2">
    <name type="scientific">Pristionchus fissidentatus</name>
    <dbReference type="NCBI Taxonomy" id="1538716"/>
    <lineage>
        <taxon>Eukaryota</taxon>
        <taxon>Metazoa</taxon>
        <taxon>Ecdysozoa</taxon>
        <taxon>Nematoda</taxon>
        <taxon>Chromadorea</taxon>
        <taxon>Rhabditida</taxon>
        <taxon>Rhabditina</taxon>
        <taxon>Diplogasteromorpha</taxon>
        <taxon>Diplogasteroidea</taxon>
        <taxon>Neodiplogasteridae</taxon>
        <taxon>Pristionchus</taxon>
    </lineage>
</organism>
<sequence length="82" mass="9216">IFQLVLIQKSDSEAFNDATEVEQIVVNLVAKVAYNEQDYINLVPDGVLLQISNSIGLVKGVRRHATVPLVHTCRRWKILLSD</sequence>
<name>A0AAV5W8U7_9BILA</name>
<dbReference type="Proteomes" id="UP001432322">
    <property type="component" value="Unassembled WGS sequence"/>
</dbReference>
<keyword evidence="2" id="KW-1185">Reference proteome</keyword>
<feature type="non-terminal residue" evidence="1">
    <location>
        <position position="1"/>
    </location>
</feature>
<evidence type="ECO:0000313" key="2">
    <source>
        <dbReference type="Proteomes" id="UP001432322"/>
    </source>
</evidence>
<feature type="non-terminal residue" evidence="1">
    <location>
        <position position="82"/>
    </location>
</feature>
<evidence type="ECO:0000313" key="1">
    <source>
        <dbReference type="EMBL" id="GMT26848.1"/>
    </source>
</evidence>
<comment type="caution">
    <text evidence="1">The sequence shown here is derived from an EMBL/GenBank/DDBJ whole genome shotgun (WGS) entry which is preliminary data.</text>
</comment>
<accession>A0AAV5W8U7</accession>
<reference evidence="1" key="1">
    <citation type="submission" date="2023-10" db="EMBL/GenBank/DDBJ databases">
        <title>Genome assembly of Pristionchus species.</title>
        <authorList>
            <person name="Yoshida K."/>
            <person name="Sommer R.J."/>
        </authorList>
    </citation>
    <scope>NUCLEOTIDE SEQUENCE</scope>
    <source>
        <strain evidence="1">RS5133</strain>
    </source>
</reference>
<protein>
    <submittedName>
        <fullName evidence="1">Uncharacterized protein</fullName>
    </submittedName>
</protein>
<dbReference type="AlphaFoldDB" id="A0AAV5W8U7"/>